<dbReference type="Proteomes" id="UP000054007">
    <property type="component" value="Unassembled WGS sequence"/>
</dbReference>
<sequence>MPSAPLSPTRTNFVVSRYLLVKVPFRLVLAAAGGLGRPVGFHPADDPTHGQAPRRTKTPVADSTLLLLELVQESQEFIQGDVASVLYSHSRSTHTSPLPRL</sequence>
<evidence type="ECO:0000313" key="1">
    <source>
        <dbReference type="EMBL" id="KIY66716.1"/>
    </source>
</evidence>
<reference evidence="1 2" key="1">
    <citation type="journal article" date="2015" name="Fungal Genet. Biol.">
        <title>Evolution of novel wood decay mechanisms in Agaricales revealed by the genome sequences of Fistulina hepatica and Cylindrobasidium torrendii.</title>
        <authorList>
            <person name="Floudas D."/>
            <person name="Held B.W."/>
            <person name="Riley R."/>
            <person name="Nagy L.G."/>
            <person name="Koehler G."/>
            <person name="Ransdell A.S."/>
            <person name="Younus H."/>
            <person name="Chow J."/>
            <person name="Chiniquy J."/>
            <person name="Lipzen A."/>
            <person name="Tritt A."/>
            <person name="Sun H."/>
            <person name="Haridas S."/>
            <person name="LaButti K."/>
            <person name="Ohm R.A."/>
            <person name="Kues U."/>
            <person name="Blanchette R.A."/>
            <person name="Grigoriev I.V."/>
            <person name="Minto R.E."/>
            <person name="Hibbett D.S."/>
        </authorList>
    </citation>
    <scope>NUCLEOTIDE SEQUENCE [LARGE SCALE GENOMIC DNA]</scope>
    <source>
        <strain evidence="1 2">FP15055 ss-10</strain>
    </source>
</reference>
<evidence type="ECO:0000313" key="2">
    <source>
        <dbReference type="Proteomes" id="UP000054007"/>
    </source>
</evidence>
<name>A0A0D7BB36_9AGAR</name>
<protein>
    <submittedName>
        <fullName evidence="1">Uncharacterized protein</fullName>
    </submittedName>
</protein>
<gene>
    <name evidence="1" type="ORF">CYLTODRAFT_423191</name>
</gene>
<organism evidence="1 2">
    <name type="scientific">Cylindrobasidium torrendii FP15055 ss-10</name>
    <dbReference type="NCBI Taxonomy" id="1314674"/>
    <lineage>
        <taxon>Eukaryota</taxon>
        <taxon>Fungi</taxon>
        <taxon>Dikarya</taxon>
        <taxon>Basidiomycota</taxon>
        <taxon>Agaricomycotina</taxon>
        <taxon>Agaricomycetes</taxon>
        <taxon>Agaricomycetidae</taxon>
        <taxon>Agaricales</taxon>
        <taxon>Marasmiineae</taxon>
        <taxon>Physalacriaceae</taxon>
        <taxon>Cylindrobasidium</taxon>
    </lineage>
</organism>
<keyword evidence="2" id="KW-1185">Reference proteome</keyword>
<proteinExistence type="predicted"/>
<dbReference type="AlphaFoldDB" id="A0A0D7BB36"/>
<dbReference type="EMBL" id="KN880546">
    <property type="protein sequence ID" value="KIY66716.1"/>
    <property type="molecule type" value="Genomic_DNA"/>
</dbReference>
<accession>A0A0D7BB36</accession>